<dbReference type="InterPro" id="IPR005467">
    <property type="entry name" value="His_kinase_dom"/>
</dbReference>
<protein>
    <recommendedName>
        <fullName evidence="3">histidine kinase</fullName>
        <ecNumber evidence="3">2.7.13.3</ecNumber>
    </recommendedName>
</protein>
<comment type="catalytic activity">
    <reaction evidence="1">
        <text>ATP + protein L-histidine = ADP + protein N-phospho-L-histidine.</text>
        <dbReference type="EC" id="2.7.13.3"/>
    </reaction>
</comment>
<keyword evidence="15" id="KW-0547">Nucleotide-binding</keyword>
<evidence type="ECO:0000256" key="1">
    <source>
        <dbReference type="ARBA" id="ARBA00000085"/>
    </source>
</evidence>
<dbReference type="Pfam" id="PF02518">
    <property type="entry name" value="HATPase_c"/>
    <property type="match status" value="1"/>
</dbReference>
<keyword evidence="16" id="KW-1185">Reference proteome</keyword>
<dbReference type="CDD" id="cd00075">
    <property type="entry name" value="HATPase"/>
    <property type="match status" value="1"/>
</dbReference>
<accession>A0ABV4N740</accession>
<sequence length="370" mass="41995">METQATELLEQQLKGSHKVHVNLAKREDLLVFNSGIKLHELPALWKDYSLVLGKLDLPIAVIQVEFSENEWLYLATVIPLSFDSLSDNFIDSRQIIFLLIVTFMLMGVSYVVLQKEIRPFRSLARSATLMGSQMQIEEIKEEGSSETRSAIHAFNKMNRRIKAYLRDRDMFFNAISHDIKTPLACLKLRTEMLSDEPTKLRFEKLLNEVEMMLNGALQCMRDNDIHEELEWVDINDILEQCAAVHNKYGVSVHLVDLPRIELYGKPLAIKRCLFNLVDNGVKYGDAVNITMFSHSDSIQIVLRDSGEGIREDMLEKVFEPYFRENNTEVEGSGLGLAISRSIARAHGGDIQLSNSPEGGLEVDVILVNAL</sequence>
<dbReference type="InterPro" id="IPR036890">
    <property type="entry name" value="HATPase_C_sf"/>
</dbReference>
<evidence type="ECO:0000256" key="3">
    <source>
        <dbReference type="ARBA" id="ARBA00012438"/>
    </source>
</evidence>
<evidence type="ECO:0000256" key="11">
    <source>
        <dbReference type="ARBA" id="ARBA00023012"/>
    </source>
</evidence>
<keyword evidence="9" id="KW-0418">Kinase</keyword>
<dbReference type="Pfam" id="PF00512">
    <property type="entry name" value="HisKA"/>
    <property type="match status" value="1"/>
</dbReference>
<dbReference type="Proteomes" id="UP001570417">
    <property type="component" value="Unassembled WGS sequence"/>
</dbReference>
<dbReference type="SUPFAM" id="SSF47384">
    <property type="entry name" value="Homodimeric domain of signal transducing histidine kinase"/>
    <property type="match status" value="1"/>
</dbReference>
<evidence type="ECO:0000256" key="7">
    <source>
        <dbReference type="ARBA" id="ARBA00022679"/>
    </source>
</evidence>
<evidence type="ECO:0000256" key="9">
    <source>
        <dbReference type="ARBA" id="ARBA00022777"/>
    </source>
</evidence>
<keyword evidence="15" id="KW-0067">ATP-binding</keyword>
<evidence type="ECO:0000259" key="14">
    <source>
        <dbReference type="PROSITE" id="PS50109"/>
    </source>
</evidence>
<dbReference type="CDD" id="cd00082">
    <property type="entry name" value="HisKA"/>
    <property type="match status" value="1"/>
</dbReference>
<comment type="subcellular location">
    <subcellularLocation>
        <location evidence="2">Cell inner membrane</location>
        <topology evidence="2">Multi-pass membrane protein</topology>
    </subcellularLocation>
</comment>
<dbReference type="EC" id="2.7.13.3" evidence="3"/>
<feature type="transmembrane region" description="Helical" evidence="13">
    <location>
        <begin position="95"/>
        <end position="113"/>
    </location>
</feature>
<feature type="domain" description="Histidine kinase" evidence="14">
    <location>
        <begin position="174"/>
        <end position="370"/>
    </location>
</feature>
<dbReference type="SUPFAM" id="SSF55874">
    <property type="entry name" value="ATPase domain of HSP90 chaperone/DNA topoisomerase II/histidine kinase"/>
    <property type="match status" value="1"/>
</dbReference>
<dbReference type="InterPro" id="IPR036097">
    <property type="entry name" value="HisK_dim/P_sf"/>
</dbReference>
<dbReference type="PANTHER" id="PTHR44936:SF5">
    <property type="entry name" value="SENSOR HISTIDINE KINASE ENVZ"/>
    <property type="match status" value="1"/>
</dbReference>
<gene>
    <name evidence="15" type="ORF">AB4566_02785</name>
</gene>
<evidence type="ECO:0000256" key="4">
    <source>
        <dbReference type="ARBA" id="ARBA00022475"/>
    </source>
</evidence>
<organism evidence="15 16">
    <name type="scientific">Vibrio gallaecicus</name>
    <dbReference type="NCBI Taxonomy" id="552386"/>
    <lineage>
        <taxon>Bacteria</taxon>
        <taxon>Pseudomonadati</taxon>
        <taxon>Pseudomonadota</taxon>
        <taxon>Gammaproteobacteria</taxon>
        <taxon>Vibrionales</taxon>
        <taxon>Vibrionaceae</taxon>
        <taxon>Vibrio</taxon>
    </lineage>
</organism>
<dbReference type="GO" id="GO:0005524">
    <property type="term" value="F:ATP binding"/>
    <property type="evidence" value="ECO:0007669"/>
    <property type="project" value="UniProtKB-KW"/>
</dbReference>
<evidence type="ECO:0000256" key="6">
    <source>
        <dbReference type="ARBA" id="ARBA00022553"/>
    </source>
</evidence>
<dbReference type="InterPro" id="IPR050980">
    <property type="entry name" value="2C_sensor_his_kinase"/>
</dbReference>
<keyword evidence="6" id="KW-0597">Phosphoprotein</keyword>
<dbReference type="Gene3D" id="3.30.565.10">
    <property type="entry name" value="Histidine kinase-like ATPase, C-terminal domain"/>
    <property type="match status" value="1"/>
</dbReference>
<dbReference type="InterPro" id="IPR003594">
    <property type="entry name" value="HATPase_dom"/>
</dbReference>
<proteinExistence type="predicted"/>
<evidence type="ECO:0000256" key="2">
    <source>
        <dbReference type="ARBA" id="ARBA00004429"/>
    </source>
</evidence>
<dbReference type="Gene3D" id="1.10.287.130">
    <property type="match status" value="1"/>
</dbReference>
<evidence type="ECO:0000256" key="10">
    <source>
        <dbReference type="ARBA" id="ARBA00022989"/>
    </source>
</evidence>
<keyword evidence="12 13" id="KW-0472">Membrane</keyword>
<dbReference type="PANTHER" id="PTHR44936">
    <property type="entry name" value="SENSOR PROTEIN CREC"/>
    <property type="match status" value="1"/>
</dbReference>
<name>A0ABV4N740_9VIBR</name>
<keyword evidence="4" id="KW-1003">Cell membrane</keyword>
<keyword evidence="11" id="KW-0902">Two-component regulatory system</keyword>
<keyword evidence="8 13" id="KW-0812">Transmembrane</keyword>
<reference evidence="15 16" key="1">
    <citation type="journal article" date="2024" name="ISME J.">
        <title>Tailless and filamentous prophages are predominant in marine Vibrio.</title>
        <authorList>
            <person name="Steensen K."/>
            <person name="Seneca J."/>
            <person name="Bartlau N."/>
            <person name="Yu X.A."/>
            <person name="Hussain F.A."/>
            <person name="Polz M.F."/>
        </authorList>
    </citation>
    <scope>NUCLEOTIDE SEQUENCE [LARGE SCALE GENOMIC DNA]</scope>
    <source>
        <strain evidence="15 16">10N.222.51.A1</strain>
    </source>
</reference>
<keyword evidence="5" id="KW-0997">Cell inner membrane</keyword>
<evidence type="ECO:0000313" key="15">
    <source>
        <dbReference type="EMBL" id="MFA0567200.1"/>
    </source>
</evidence>
<comment type="caution">
    <text evidence="15">The sequence shown here is derived from an EMBL/GenBank/DDBJ whole genome shotgun (WGS) entry which is preliminary data.</text>
</comment>
<evidence type="ECO:0000313" key="16">
    <source>
        <dbReference type="Proteomes" id="UP001570417"/>
    </source>
</evidence>
<dbReference type="InterPro" id="IPR003661">
    <property type="entry name" value="HisK_dim/P_dom"/>
</dbReference>
<evidence type="ECO:0000256" key="8">
    <source>
        <dbReference type="ARBA" id="ARBA00022692"/>
    </source>
</evidence>
<keyword evidence="7" id="KW-0808">Transferase</keyword>
<evidence type="ECO:0000256" key="5">
    <source>
        <dbReference type="ARBA" id="ARBA00022519"/>
    </source>
</evidence>
<evidence type="ECO:0000256" key="12">
    <source>
        <dbReference type="ARBA" id="ARBA00023136"/>
    </source>
</evidence>
<dbReference type="InterPro" id="IPR004358">
    <property type="entry name" value="Sig_transdc_His_kin-like_C"/>
</dbReference>
<evidence type="ECO:0000256" key="13">
    <source>
        <dbReference type="SAM" id="Phobius"/>
    </source>
</evidence>
<dbReference type="SMART" id="SM00387">
    <property type="entry name" value="HATPase_c"/>
    <property type="match status" value="1"/>
</dbReference>
<dbReference type="PRINTS" id="PR00344">
    <property type="entry name" value="BCTRLSENSOR"/>
</dbReference>
<dbReference type="RefSeq" id="WP_372264795.1">
    <property type="nucleotide sequence ID" value="NZ_JBFRUW010000005.1"/>
</dbReference>
<dbReference type="EMBL" id="JBFRUW010000005">
    <property type="protein sequence ID" value="MFA0567200.1"/>
    <property type="molecule type" value="Genomic_DNA"/>
</dbReference>
<keyword evidence="10 13" id="KW-1133">Transmembrane helix</keyword>
<dbReference type="PROSITE" id="PS50109">
    <property type="entry name" value="HIS_KIN"/>
    <property type="match status" value="1"/>
</dbReference>